<evidence type="ECO:0000313" key="2">
    <source>
        <dbReference type="EMBL" id="MDF3840478.1"/>
    </source>
</evidence>
<dbReference type="Pfam" id="PF10124">
    <property type="entry name" value="Mu-like_gpT"/>
    <property type="match status" value="1"/>
</dbReference>
<dbReference type="Proteomes" id="UP001220662">
    <property type="component" value="Unassembled WGS sequence"/>
</dbReference>
<name>A0AAW6NZE8_9PSED</name>
<evidence type="ECO:0000259" key="1">
    <source>
        <dbReference type="Pfam" id="PF10124"/>
    </source>
</evidence>
<proteinExistence type="predicted"/>
<dbReference type="AlphaFoldDB" id="A0AAW6NZE8"/>
<dbReference type="RefSeq" id="WP_276213651.1">
    <property type="nucleotide sequence ID" value="NZ_CP141948.1"/>
</dbReference>
<protein>
    <submittedName>
        <fullName evidence="2">Mu-like prophage major head subunit gpT family protein</fullName>
    </submittedName>
</protein>
<dbReference type="InterPro" id="IPR018774">
    <property type="entry name" value="Phage_Mu_GpT"/>
</dbReference>
<reference evidence="2" key="1">
    <citation type="submission" date="2023-03" db="EMBL/GenBank/DDBJ databases">
        <title>Draft assemblies of triclosan tolerant bacteria isolated from returned activated sludge.</title>
        <authorList>
            <person name="Van Hamelsveld S."/>
        </authorList>
    </citation>
    <scope>NUCLEOTIDE SEQUENCE</scope>
    <source>
        <strain evidence="2">GW210015_S63</strain>
    </source>
</reference>
<evidence type="ECO:0000313" key="3">
    <source>
        <dbReference type="Proteomes" id="UP001220662"/>
    </source>
</evidence>
<accession>A0AAW6NZE8</accession>
<gene>
    <name evidence="2" type="ORF">P3W55_02005</name>
</gene>
<dbReference type="EMBL" id="JARJLR010000042">
    <property type="protein sequence ID" value="MDF3840478.1"/>
    <property type="molecule type" value="Genomic_DNA"/>
</dbReference>
<organism evidence="2 3">
    <name type="scientific">Pseudomonas citronellolis</name>
    <dbReference type="NCBI Taxonomy" id="53408"/>
    <lineage>
        <taxon>Bacteria</taxon>
        <taxon>Pseudomonadati</taxon>
        <taxon>Pseudomonadota</taxon>
        <taxon>Gammaproteobacteria</taxon>
        <taxon>Pseudomonadales</taxon>
        <taxon>Pseudomonadaceae</taxon>
        <taxon>Pseudomonas</taxon>
    </lineage>
</organism>
<feature type="domain" description="Bacteriophage Mu GpT" evidence="1">
    <location>
        <begin position="13"/>
        <end position="301"/>
    </location>
</feature>
<comment type="caution">
    <text evidence="2">The sequence shown here is derived from an EMBL/GenBank/DDBJ whole genome shotgun (WGS) entry which is preliminary data.</text>
</comment>
<sequence>MPTIITPAVLGPLFKGYRAEFQQALSDNQAQAKWQRVATRIPSVSASNLYAWLGQFPMLREWVGARVVKQMAAGGYEVANKLFEGTVSVPRVAIEDDQAGVYLPLFEEMGRAAAYHPDSLVFEALKAGMTSACYDGQNFFDTEHPVFPEVDGTGTATPVSNLDIPRTDPGPTWYLLDVSRAIKPILFQERTTPELTSKTNPNNSDAVFDEDVFVHGIRYRCNAGFGLWQMAYASQQPLTGEFYGNARAAMGEFKADGGRPLNIVPNLLVVPPRLEAAARKLLKKDQDGGNEWAGTAELFVCSELA</sequence>